<dbReference type="PROSITE" id="PS51387">
    <property type="entry name" value="FAD_PCMH"/>
    <property type="match status" value="1"/>
</dbReference>
<gene>
    <name evidence="8" type="ORF">EG327_006150</name>
</gene>
<proteinExistence type="inferred from homology"/>
<accession>A0A8H3Z1C1</accession>
<dbReference type="GO" id="GO:0071949">
    <property type="term" value="F:FAD binding"/>
    <property type="evidence" value="ECO:0007669"/>
    <property type="project" value="InterPro"/>
</dbReference>
<keyword evidence="3" id="KW-0274">FAD</keyword>
<keyword evidence="6" id="KW-0732">Signal</keyword>
<organism evidence="8 9">
    <name type="scientific">Venturia inaequalis</name>
    <name type="common">Apple scab fungus</name>
    <dbReference type="NCBI Taxonomy" id="5025"/>
    <lineage>
        <taxon>Eukaryota</taxon>
        <taxon>Fungi</taxon>
        <taxon>Dikarya</taxon>
        <taxon>Ascomycota</taxon>
        <taxon>Pezizomycotina</taxon>
        <taxon>Dothideomycetes</taxon>
        <taxon>Pleosporomycetidae</taxon>
        <taxon>Venturiales</taxon>
        <taxon>Venturiaceae</taxon>
        <taxon>Venturia</taxon>
    </lineage>
</organism>
<dbReference type="EMBL" id="WNWR01000359">
    <property type="protein sequence ID" value="KAE9981609.1"/>
    <property type="molecule type" value="Genomic_DNA"/>
</dbReference>
<dbReference type="InterPro" id="IPR006094">
    <property type="entry name" value="Oxid_FAD_bind_N"/>
</dbReference>
<name>A0A8H3Z1C1_VENIN</name>
<evidence type="ECO:0000313" key="8">
    <source>
        <dbReference type="EMBL" id="KAE9981609.1"/>
    </source>
</evidence>
<feature type="region of interest" description="Disordered" evidence="5">
    <location>
        <begin position="501"/>
        <end position="523"/>
    </location>
</feature>
<dbReference type="Gene3D" id="3.30.465.10">
    <property type="match status" value="1"/>
</dbReference>
<evidence type="ECO:0000256" key="4">
    <source>
        <dbReference type="ARBA" id="ARBA00023002"/>
    </source>
</evidence>
<keyword evidence="9" id="KW-1185">Reference proteome</keyword>
<dbReference type="Pfam" id="PF01565">
    <property type="entry name" value="FAD_binding_4"/>
    <property type="match status" value="1"/>
</dbReference>
<dbReference type="GO" id="GO:0016491">
    <property type="term" value="F:oxidoreductase activity"/>
    <property type="evidence" value="ECO:0007669"/>
    <property type="project" value="UniProtKB-KW"/>
</dbReference>
<dbReference type="PANTHER" id="PTHR42973:SF53">
    <property type="entry name" value="FAD-BINDING PCMH-TYPE DOMAIN-CONTAINING PROTEIN-RELATED"/>
    <property type="match status" value="1"/>
</dbReference>
<dbReference type="PANTHER" id="PTHR42973">
    <property type="entry name" value="BINDING OXIDOREDUCTASE, PUTATIVE (AFU_ORTHOLOGUE AFUA_1G17690)-RELATED"/>
    <property type="match status" value="1"/>
</dbReference>
<sequence length="523" mass="55724">MGFSSRVITLLAFGSLVAAASNPCCDALAATFPDKVVGSGSSFQSIKDSYWTNQAGAVTPSCFLQPANGGDVSVAVKILTQPQFRELPACKFAVRSGGHTGWAGAASVEGGVTIDLSKMKEVVVSQDKRMVTLGPGSRWGEVYPQLEEQGVAVSGGRWGNVGVGGLLTGGGLSFFQGLEGLACDGILNHEVVLGNGSIVNANSRENADLHRALKGGSNNFGIVTRFYVKAFPHTDIWGGMIVGGGRQAQSVEWFQNFANSSAPDWDPHGMTMFALGSYMGVSGGGSLATYSKAQSSAPAIFQPFYRTSLSATTKLTTISNVAANNAALMAEGGRNLWATMTHANSAEFMEELMAFAKEKGGEMPSLSSGISVVFQPLWRASRVRSFAQTGGNSHGLEDSNDDLVIVLATTTWTSSGSDELVNKVMEEFIDEAQKMAKARGVFNRFIYTNYAAGWQDPMRGYGQRSLEFLREVSRRYDPGQVFQKQVPGGFKLQRPIVQEARGAGSDLRDSQKGGSPEAFELDK</sequence>
<comment type="caution">
    <text evidence="8">The sequence shown here is derived from an EMBL/GenBank/DDBJ whole genome shotgun (WGS) entry which is preliminary data.</text>
</comment>
<dbReference type="InterPro" id="IPR050416">
    <property type="entry name" value="FAD-linked_Oxidoreductase"/>
</dbReference>
<keyword evidence="2" id="KW-0285">Flavoprotein</keyword>
<evidence type="ECO:0000256" key="6">
    <source>
        <dbReference type="SAM" id="SignalP"/>
    </source>
</evidence>
<feature type="signal peptide" evidence="6">
    <location>
        <begin position="1"/>
        <end position="19"/>
    </location>
</feature>
<evidence type="ECO:0000256" key="3">
    <source>
        <dbReference type="ARBA" id="ARBA00022827"/>
    </source>
</evidence>
<evidence type="ECO:0000313" key="9">
    <source>
        <dbReference type="Proteomes" id="UP000490939"/>
    </source>
</evidence>
<dbReference type="Proteomes" id="UP000490939">
    <property type="component" value="Unassembled WGS sequence"/>
</dbReference>
<feature type="domain" description="FAD-binding PCMH-type" evidence="7">
    <location>
        <begin position="56"/>
        <end position="233"/>
    </location>
</feature>
<evidence type="ECO:0000256" key="2">
    <source>
        <dbReference type="ARBA" id="ARBA00022630"/>
    </source>
</evidence>
<dbReference type="SUPFAM" id="SSF56176">
    <property type="entry name" value="FAD-binding/transporter-associated domain-like"/>
    <property type="match status" value="1"/>
</dbReference>
<evidence type="ECO:0000259" key="7">
    <source>
        <dbReference type="PROSITE" id="PS51387"/>
    </source>
</evidence>
<protein>
    <recommendedName>
        <fullName evidence="7">FAD-binding PCMH-type domain-containing protein</fullName>
    </recommendedName>
</protein>
<keyword evidence="4" id="KW-0560">Oxidoreductase</keyword>
<dbReference type="AlphaFoldDB" id="A0A8H3Z1C1"/>
<evidence type="ECO:0000256" key="1">
    <source>
        <dbReference type="ARBA" id="ARBA00005466"/>
    </source>
</evidence>
<reference evidence="8 9" key="1">
    <citation type="submission" date="2019-07" db="EMBL/GenBank/DDBJ databases">
        <title>Venturia inaequalis Genome Resource.</title>
        <authorList>
            <person name="Lichtner F.J."/>
        </authorList>
    </citation>
    <scope>NUCLEOTIDE SEQUENCE [LARGE SCALE GENOMIC DNA]</scope>
    <source>
        <strain evidence="8 9">DMI_063113</strain>
    </source>
</reference>
<dbReference type="InterPro" id="IPR036318">
    <property type="entry name" value="FAD-bd_PCMH-like_sf"/>
</dbReference>
<evidence type="ECO:0000256" key="5">
    <source>
        <dbReference type="SAM" id="MobiDB-lite"/>
    </source>
</evidence>
<dbReference type="InterPro" id="IPR016169">
    <property type="entry name" value="FAD-bd_PCMH_sub2"/>
</dbReference>
<comment type="similarity">
    <text evidence="1">Belongs to the oxygen-dependent FAD-linked oxidoreductase family.</text>
</comment>
<feature type="chain" id="PRO_5034097545" description="FAD-binding PCMH-type domain-containing protein" evidence="6">
    <location>
        <begin position="20"/>
        <end position="523"/>
    </location>
</feature>
<dbReference type="InterPro" id="IPR016166">
    <property type="entry name" value="FAD-bd_PCMH"/>
</dbReference>